<dbReference type="PANTHER" id="PTHR33349">
    <property type="entry name" value="EMB|CAB62594.1"/>
    <property type="match status" value="1"/>
</dbReference>
<dbReference type="AlphaFoldDB" id="A0A7N0SWK1"/>
<organism evidence="3 4">
    <name type="scientific">Kalanchoe fedtschenkoi</name>
    <name type="common">Lavender scallops</name>
    <name type="synonym">South American air plant</name>
    <dbReference type="NCBI Taxonomy" id="63787"/>
    <lineage>
        <taxon>Eukaryota</taxon>
        <taxon>Viridiplantae</taxon>
        <taxon>Streptophyta</taxon>
        <taxon>Embryophyta</taxon>
        <taxon>Tracheophyta</taxon>
        <taxon>Spermatophyta</taxon>
        <taxon>Magnoliopsida</taxon>
        <taxon>eudicotyledons</taxon>
        <taxon>Gunneridae</taxon>
        <taxon>Pentapetalae</taxon>
        <taxon>Saxifragales</taxon>
        <taxon>Crassulaceae</taxon>
        <taxon>Kalanchoe</taxon>
    </lineage>
</organism>
<evidence type="ECO:0000313" key="3">
    <source>
        <dbReference type="EnsemblPlants" id="Kaladp0009s0028.1.v1.1.CDS.1"/>
    </source>
</evidence>
<feature type="compositionally biased region" description="Basic and acidic residues" evidence="1">
    <location>
        <begin position="49"/>
        <end position="85"/>
    </location>
</feature>
<name>A0A7N0SWK1_KALFE</name>
<dbReference type="Gramene" id="Kaladp0009s0028.1.v1.1">
    <property type="protein sequence ID" value="Kaladp0009s0028.1.v1.1.CDS.1"/>
    <property type="gene ID" value="Kaladp0009s0028.v1.1"/>
</dbReference>
<evidence type="ECO:0000313" key="4">
    <source>
        <dbReference type="Proteomes" id="UP000594263"/>
    </source>
</evidence>
<feature type="compositionally biased region" description="Basic and acidic residues" evidence="1">
    <location>
        <begin position="502"/>
        <end position="511"/>
    </location>
</feature>
<evidence type="ECO:0000256" key="1">
    <source>
        <dbReference type="SAM" id="MobiDB-lite"/>
    </source>
</evidence>
<reference evidence="3" key="1">
    <citation type="submission" date="2021-01" db="UniProtKB">
        <authorList>
            <consortium name="EnsemblPlants"/>
        </authorList>
    </citation>
    <scope>IDENTIFICATION</scope>
</reference>
<dbReference type="OMA" id="TENARDM"/>
<feature type="compositionally biased region" description="Basic and acidic residues" evidence="1">
    <location>
        <begin position="164"/>
        <end position="182"/>
    </location>
</feature>
<feature type="compositionally biased region" description="Basic and acidic residues" evidence="1">
    <location>
        <begin position="209"/>
        <end position="235"/>
    </location>
</feature>
<dbReference type="Proteomes" id="UP000594263">
    <property type="component" value="Unplaced"/>
</dbReference>
<feature type="compositionally biased region" description="Basic and acidic residues" evidence="1">
    <location>
        <begin position="18"/>
        <end position="27"/>
    </location>
</feature>
<accession>A0A7N0SWK1</accession>
<protein>
    <recommendedName>
        <fullName evidence="2">Calmodulin-binding domain-containing protein</fullName>
    </recommendedName>
</protein>
<keyword evidence="4" id="KW-1185">Reference proteome</keyword>
<sequence length="707" mass="75772">MAEETACVPPASPLTKSKGGDKRRSFEAPRSSTSSGKGVPHYLRASTGSRHEFCKHGKKEEHDSEAEDSRPWRKPVTENARDMQQTKEGGVAAVGMKTVAVKPKPSADPLIKYPGRDTTTKQEISTTCENDDVLAEQGSSDTRQIVRGESKTSDGPETASSSQDVEKVTSEDTSSDAKDLSKKSNAVSKVKPSLRPPSPISSGPTVGRKSLDVGKVSEGKNGVDGRKIVEGRKSVDGGSSFEGRKSFEVRKIVAGRKSVDGSSFEGRKSIDGRKSIEGRATLNGRKLPYQSKIDPETTQNHELNLSNAENNSDGSKSADEMKSIEGSESSLEKKGSEEIKNSNLESNEKDDSLGKAKNKGKSEFLKKHVAVPKPKISTTKPPSPLHPLPAKLASPKPFAVKPPPPLRHPLPAKSPSHKSVAVKLQSPLHPSGNTPSRTGDDSQGSDKVSTSELDAKIVGKDTTVSPSSKPSLEEEKITNTKKVRVVRVISSVRKQSRLTKVAAKDPNDKGVQDNTADASKTAPEKKSPGSGSSLPPAPSLSKTTIRSRITYTPSRFKKSLVESEPNVAAKDAASASILRKGKAVDLDSENHRPTTTLKAWRTTSLADTAQINRRSSLKKRVSAIEAVKKNSSDSFLLRRPSSGRKKNVTVLFNKVIEETASRLARTRKSKVLALVGAFETVISIQNKSSAGAKPKPRKISSLAKASC</sequence>
<feature type="compositionally biased region" description="Polar residues" evidence="1">
    <location>
        <begin position="296"/>
        <end position="315"/>
    </location>
</feature>
<dbReference type="InterPro" id="IPR012417">
    <property type="entry name" value="CaM-bd_dom_pln"/>
</dbReference>
<dbReference type="GO" id="GO:0005516">
    <property type="term" value="F:calmodulin binding"/>
    <property type="evidence" value="ECO:0007669"/>
    <property type="project" value="InterPro"/>
</dbReference>
<feature type="region of interest" description="Disordered" evidence="1">
    <location>
        <begin position="1"/>
        <end position="548"/>
    </location>
</feature>
<dbReference type="Pfam" id="PF07839">
    <property type="entry name" value="CaM_binding"/>
    <property type="match status" value="1"/>
</dbReference>
<feature type="compositionally biased region" description="Basic and acidic residues" evidence="1">
    <location>
        <begin position="316"/>
        <end position="366"/>
    </location>
</feature>
<evidence type="ECO:0000259" key="2">
    <source>
        <dbReference type="SMART" id="SM01054"/>
    </source>
</evidence>
<feature type="compositionally biased region" description="Polar residues" evidence="1">
    <location>
        <begin position="431"/>
        <end position="452"/>
    </location>
</feature>
<feature type="compositionally biased region" description="Basic and acidic residues" evidence="1">
    <location>
        <begin position="265"/>
        <end position="277"/>
    </location>
</feature>
<proteinExistence type="predicted"/>
<feature type="compositionally biased region" description="Basic and acidic residues" evidence="1">
    <location>
        <begin position="242"/>
        <end position="251"/>
    </location>
</feature>
<dbReference type="SMART" id="SM01054">
    <property type="entry name" value="CaM_binding"/>
    <property type="match status" value="1"/>
</dbReference>
<dbReference type="EnsemblPlants" id="Kaladp0009s0028.1.v1.1">
    <property type="protein sequence ID" value="Kaladp0009s0028.1.v1.1.CDS.1"/>
    <property type="gene ID" value="Kaladp0009s0028.v1.1"/>
</dbReference>
<dbReference type="PANTHER" id="PTHR33349:SF41">
    <property type="entry name" value="EMB|CAB62594.1"/>
    <property type="match status" value="1"/>
</dbReference>
<feature type="compositionally biased region" description="Basic and acidic residues" evidence="1">
    <location>
        <begin position="144"/>
        <end position="154"/>
    </location>
</feature>
<feature type="region of interest" description="Disordered" evidence="1">
    <location>
        <begin position="686"/>
        <end position="707"/>
    </location>
</feature>
<feature type="domain" description="Calmodulin-binding" evidence="2">
    <location>
        <begin position="572"/>
        <end position="683"/>
    </location>
</feature>